<dbReference type="AlphaFoldDB" id="A0A914VLT9"/>
<keyword evidence="2" id="KW-1185">Reference proteome</keyword>
<keyword evidence="1" id="KW-0472">Membrane</keyword>
<reference evidence="3" key="1">
    <citation type="submission" date="2022-11" db="UniProtKB">
        <authorList>
            <consortium name="WormBaseParasite"/>
        </authorList>
    </citation>
    <scope>IDENTIFICATION</scope>
</reference>
<name>A0A914VLT9_9BILA</name>
<evidence type="ECO:0000313" key="3">
    <source>
        <dbReference type="WBParaSite" id="PSAMB.scaffold2092size25507.g16320.t1"/>
    </source>
</evidence>
<evidence type="ECO:0000256" key="1">
    <source>
        <dbReference type="SAM" id="Phobius"/>
    </source>
</evidence>
<organism evidence="2 3">
    <name type="scientific">Plectus sambesii</name>
    <dbReference type="NCBI Taxonomy" id="2011161"/>
    <lineage>
        <taxon>Eukaryota</taxon>
        <taxon>Metazoa</taxon>
        <taxon>Ecdysozoa</taxon>
        <taxon>Nematoda</taxon>
        <taxon>Chromadorea</taxon>
        <taxon>Plectida</taxon>
        <taxon>Plectina</taxon>
        <taxon>Plectoidea</taxon>
        <taxon>Plectidae</taxon>
        <taxon>Plectus</taxon>
    </lineage>
</organism>
<evidence type="ECO:0000313" key="2">
    <source>
        <dbReference type="Proteomes" id="UP000887566"/>
    </source>
</evidence>
<feature type="transmembrane region" description="Helical" evidence="1">
    <location>
        <begin position="66"/>
        <end position="85"/>
    </location>
</feature>
<keyword evidence="1" id="KW-1133">Transmembrane helix</keyword>
<dbReference type="Proteomes" id="UP000887566">
    <property type="component" value="Unplaced"/>
</dbReference>
<accession>A0A914VLT9</accession>
<proteinExistence type="predicted"/>
<sequence>MGAGRKGHFVGARSSSSANKTIDSLSSRLAGWSLSGGALHLTAQPSVRATKQRPVARLDRNISALFLRYTTFFSFSAFMIGATFLRYSAKQLKQN</sequence>
<protein>
    <submittedName>
        <fullName evidence="3">Uncharacterized protein</fullName>
    </submittedName>
</protein>
<dbReference type="WBParaSite" id="PSAMB.scaffold2092size25507.g16320.t1">
    <property type="protein sequence ID" value="PSAMB.scaffold2092size25507.g16320.t1"/>
    <property type="gene ID" value="PSAMB.scaffold2092size25507.g16320"/>
</dbReference>
<keyword evidence="1" id="KW-0812">Transmembrane</keyword>